<name>A0A7I9VTR3_MYCAG</name>
<feature type="compositionally biased region" description="Basic and acidic residues" evidence="1">
    <location>
        <begin position="15"/>
        <end position="45"/>
    </location>
</feature>
<gene>
    <name evidence="2" type="ORF">MAGR_01410</name>
</gene>
<organism evidence="2 3">
    <name type="scientific">Mycolicibacterium agri</name>
    <name type="common">Mycobacterium agri</name>
    <dbReference type="NCBI Taxonomy" id="36811"/>
    <lineage>
        <taxon>Bacteria</taxon>
        <taxon>Bacillati</taxon>
        <taxon>Actinomycetota</taxon>
        <taxon>Actinomycetes</taxon>
        <taxon>Mycobacteriales</taxon>
        <taxon>Mycobacteriaceae</taxon>
        <taxon>Mycolicibacterium</taxon>
    </lineage>
</organism>
<evidence type="ECO:0000256" key="1">
    <source>
        <dbReference type="SAM" id="MobiDB-lite"/>
    </source>
</evidence>
<evidence type="ECO:0000313" key="3">
    <source>
        <dbReference type="Proteomes" id="UP000465302"/>
    </source>
</evidence>
<feature type="compositionally biased region" description="Low complexity" evidence="1">
    <location>
        <begin position="1"/>
        <end position="12"/>
    </location>
</feature>
<accession>A0A7I9VTR3</accession>
<dbReference type="AlphaFoldDB" id="A0A7I9VTR3"/>
<evidence type="ECO:0000313" key="2">
    <source>
        <dbReference type="EMBL" id="GFG48700.1"/>
    </source>
</evidence>
<dbReference type="EMBL" id="BLKS01000001">
    <property type="protein sequence ID" value="GFG48700.1"/>
    <property type="molecule type" value="Genomic_DNA"/>
</dbReference>
<comment type="caution">
    <text evidence="2">The sequence shown here is derived from an EMBL/GenBank/DDBJ whole genome shotgun (WGS) entry which is preliminary data.</text>
</comment>
<dbReference type="Proteomes" id="UP000465302">
    <property type="component" value="Unassembled WGS sequence"/>
</dbReference>
<reference evidence="2 3" key="1">
    <citation type="journal article" date="2019" name="Emerg. Microbes Infect.">
        <title>Comprehensive subspecies identification of 175 nontuberculous mycobacteria species based on 7547 genomic profiles.</title>
        <authorList>
            <person name="Matsumoto Y."/>
            <person name="Kinjo T."/>
            <person name="Motooka D."/>
            <person name="Nabeya D."/>
            <person name="Jung N."/>
            <person name="Uechi K."/>
            <person name="Horii T."/>
            <person name="Iida T."/>
            <person name="Fujita J."/>
            <person name="Nakamura S."/>
        </authorList>
    </citation>
    <scope>NUCLEOTIDE SEQUENCE [LARGE SCALE GENOMIC DNA]</scope>
    <source>
        <strain evidence="2 3">JCM 6377</strain>
    </source>
</reference>
<proteinExistence type="predicted"/>
<dbReference type="RefSeq" id="WP_234816172.1">
    <property type="nucleotide sequence ID" value="NZ_BLKS01000001.1"/>
</dbReference>
<protein>
    <submittedName>
        <fullName evidence="2">Uncharacterized protein</fullName>
    </submittedName>
</protein>
<sequence>MASEPQQDQQDQQQDEQKIIPKPEVTDEHRQKAKEMAKEYHEERPTVTMPGSDGTVSGTAVNEWLDDDGNPKFSDESKGGADQS</sequence>
<feature type="compositionally biased region" description="Basic and acidic residues" evidence="1">
    <location>
        <begin position="69"/>
        <end position="84"/>
    </location>
</feature>
<feature type="region of interest" description="Disordered" evidence="1">
    <location>
        <begin position="1"/>
        <end position="84"/>
    </location>
</feature>